<keyword evidence="2" id="KW-0547">Nucleotide-binding</keyword>
<dbReference type="RefSeq" id="WP_310930530.1">
    <property type="nucleotide sequence ID" value="NZ_JAMQOQ010000006.1"/>
</dbReference>
<evidence type="ECO:0000313" key="3">
    <source>
        <dbReference type="Proteomes" id="UP001254813"/>
    </source>
</evidence>
<reference evidence="2 3" key="1">
    <citation type="submission" date="2022-06" db="EMBL/GenBank/DDBJ databases">
        <title>Halogeometricum sp. a new haloarchaeum isolate from saline soil.</title>
        <authorList>
            <person name="Strakova D."/>
            <person name="Galisteo C."/>
            <person name="Sanchez-Porro C."/>
            <person name="Ventosa A."/>
        </authorList>
    </citation>
    <scope>NUCLEOTIDE SEQUENCE [LARGE SCALE GENOMIC DNA]</scope>
    <source>
        <strain evidence="3">S3BR25-2</strain>
    </source>
</reference>
<dbReference type="Proteomes" id="UP001254813">
    <property type="component" value="Unassembled WGS sequence"/>
</dbReference>
<feature type="region of interest" description="Disordered" evidence="1">
    <location>
        <begin position="735"/>
        <end position="775"/>
    </location>
</feature>
<keyword evidence="3" id="KW-1185">Reference proteome</keyword>
<comment type="caution">
    <text evidence="2">The sequence shown here is derived from an EMBL/GenBank/DDBJ whole genome shotgun (WGS) entry which is preliminary data.</text>
</comment>
<name>A0ABU2G6V5_9EURY</name>
<keyword evidence="2" id="KW-0067">ATP-binding</keyword>
<feature type="compositionally biased region" description="Basic and acidic residues" evidence="1">
    <location>
        <begin position="761"/>
        <end position="773"/>
    </location>
</feature>
<sequence>MTEGVIADYVTPSEEIQASDGRIDPAGLLDEVSLYNLYDERDSPEQDAERILDITYPTKTLTAIIKNTARKLSGNVDFAEGGQIVGGEYGSGKSHIELVVYHLFNSPDIGQQWLDQRGIDVELPSETRTAALQMFNLDKNYDRLSEAVGDYLGIDEWADGADLPQVHEIRNTLEDKPTLVLIDELERWFGMASRTEYEEDNLAFLQNLLEAAGRDDTPLSVFVSLLYKDEEIQAITQRTNPFTHDLSSRRDEKIDFILHRLIGSVDDANGVSALAKEYTDVYRQNDQIQLDDYHDMQERIERYYPFHPLLLNLLMEKYSEQRISSDARGLLRFLTEILRDNFSEVDFILSGDVDVFAYTDRFQYIDSELVGKYVNDYHRLQKPDGTFNEFHEELLNIVLLHSLARGGEEGANKRQMLMGTMRKGVNAHRIIQIFTEEVYGHAWHVHRINGEYAFDVDENPAARIEKKAQDIHKHTAIHRVESLVREDLFEGHNNVHILDPVNTEQDIPDNKALKIVVSLGAKRSYDEDFEELTTGQSREFNNTLVLVTPEKRSSVDTNTGIIELARKVVAGEQLTREEDVLPEGFDEIDEQNYQSLRDRVRDKYGTVHTSTERGLFPQDLPTGGNIDFYAATVEVVKPDSSQLRSEVKNVVKQAGAKGIQYEHLKNDFYRNTDFTTLTSEDGLEDAIDSLCRDGVIQVGNYFEKRVGSLGSDTTLLHEQYIEEEDDDEDESAITIDTTSISSTSPKGTNGGTTSTGATTKPDTETEEKEKDEASAAFECPQCGTELEGSECSECGFEFSASDVREGKVSVDGLNTEDMLDAFGIEEESGPTIRPHPIMGTLDADNKPDIIDTLERELGLEWEIHETEITVDGTLTADELSNYGISASALDKQVSLTETFTIELDEPMNRQSFLGLMMDLNVPEHASLSVKLKVNKGD</sequence>
<dbReference type="EMBL" id="JAMQOQ010000006">
    <property type="protein sequence ID" value="MDS0296523.1"/>
    <property type="molecule type" value="Genomic_DNA"/>
</dbReference>
<dbReference type="GO" id="GO:0005524">
    <property type="term" value="F:ATP binding"/>
    <property type="evidence" value="ECO:0007669"/>
    <property type="project" value="UniProtKB-KW"/>
</dbReference>
<protein>
    <submittedName>
        <fullName evidence="2">ATP-binding protein</fullName>
    </submittedName>
</protein>
<evidence type="ECO:0000313" key="2">
    <source>
        <dbReference type="EMBL" id="MDS0296523.1"/>
    </source>
</evidence>
<proteinExistence type="predicted"/>
<organism evidence="2 3">
    <name type="scientific">Halogeometricum luteum</name>
    <dbReference type="NCBI Taxonomy" id="2950537"/>
    <lineage>
        <taxon>Archaea</taxon>
        <taxon>Methanobacteriati</taxon>
        <taxon>Methanobacteriota</taxon>
        <taxon>Stenosarchaea group</taxon>
        <taxon>Halobacteria</taxon>
        <taxon>Halobacteriales</taxon>
        <taxon>Haloferacaceae</taxon>
        <taxon>Halogeometricum</taxon>
    </lineage>
</organism>
<accession>A0ABU2G6V5</accession>
<dbReference type="InterPro" id="IPR007555">
    <property type="entry name" value="DUF499"/>
</dbReference>
<evidence type="ECO:0000256" key="1">
    <source>
        <dbReference type="SAM" id="MobiDB-lite"/>
    </source>
</evidence>
<dbReference type="Pfam" id="PF04465">
    <property type="entry name" value="DUF499"/>
    <property type="match status" value="1"/>
</dbReference>
<gene>
    <name evidence="2" type="ORF">NDI79_20325</name>
</gene>
<feature type="compositionally biased region" description="Low complexity" evidence="1">
    <location>
        <begin position="735"/>
        <end position="760"/>
    </location>
</feature>